<keyword evidence="1" id="KW-0812">Transmembrane</keyword>
<keyword evidence="1" id="KW-1133">Transmembrane helix</keyword>
<organism evidence="2">
    <name type="scientific">Zooxanthella nutricula</name>
    <dbReference type="NCBI Taxonomy" id="1333877"/>
    <lineage>
        <taxon>Eukaryota</taxon>
        <taxon>Sar</taxon>
        <taxon>Alveolata</taxon>
        <taxon>Dinophyceae</taxon>
        <taxon>Peridiniales</taxon>
        <taxon>Peridiniales incertae sedis</taxon>
        <taxon>Zooxanthella</taxon>
    </lineage>
</organism>
<feature type="transmembrane region" description="Helical" evidence="1">
    <location>
        <begin position="58"/>
        <end position="83"/>
    </location>
</feature>
<proteinExistence type="predicted"/>
<gene>
    <name evidence="2" type="ORF">BRAN1462_LOCUS43915</name>
</gene>
<name>A0A7S2PUJ5_9DINO</name>
<accession>A0A7S2PUJ5</accession>
<keyword evidence="1" id="KW-0472">Membrane</keyword>
<evidence type="ECO:0000313" key="2">
    <source>
        <dbReference type="EMBL" id="CAD9618272.1"/>
    </source>
</evidence>
<sequence length="133" mass="14432">MRHLINDAWGRSCKGLEEGQSLRIFNGTESVPVGSEFNEYCHGVSILSMYTSDGGLTAVGWLLTVVCTWSGYLLLFVGIFWLISFPQKARAQWRAIRSARRAAAKPGAAACAAAEPEPELQEARCPGVIEASV</sequence>
<reference evidence="2" key="1">
    <citation type="submission" date="2021-01" db="EMBL/GenBank/DDBJ databases">
        <authorList>
            <person name="Corre E."/>
            <person name="Pelletier E."/>
            <person name="Niang G."/>
            <person name="Scheremetjew M."/>
            <person name="Finn R."/>
            <person name="Kale V."/>
            <person name="Holt S."/>
            <person name="Cochrane G."/>
            <person name="Meng A."/>
            <person name="Brown T."/>
            <person name="Cohen L."/>
        </authorList>
    </citation>
    <scope>NUCLEOTIDE SEQUENCE</scope>
    <source>
        <strain evidence="2">RCC3387</strain>
    </source>
</reference>
<evidence type="ECO:0000256" key="1">
    <source>
        <dbReference type="SAM" id="Phobius"/>
    </source>
</evidence>
<dbReference type="AlphaFoldDB" id="A0A7S2PUJ5"/>
<dbReference type="EMBL" id="HBGW01068895">
    <property type="protein sequence ID" value="CAD9618272.1"/>
    <property type="molecule type" value="Transcribed_RNA"/>
</dbReference>
<protein>
    <submittedName>
        <fullName evidence="2">Uncharacterized protein</fullName>
    </submittedName>
</protein>